<organism evidence="1">
    <name type="scientific">Arundo donax</name>
    <name type="common">Giant reed</name>
    <name type="synonym">Donax arundinaceus</name>
    <dbReference type="NCBI Taxonomy" id="35708"/>
    <lineage>
        <taxon>Eukaryota</taxon>
        <taxon>Viridiplantae</taxon>
        <taxon>Streptophyta</taxon>
        <taxon>Embryophyta</taxon>
        <taxon>Tracheophyta</taxon>
        <taxon>Spermatophyta</taxon>
        <taxon>Magnoliopsida</taxon>
        <taxon>Liliopsida</taxon>
        <taxon>Poales</taxon>
        <taxon>Poaceae</taxon>
        <taxon>PACMAD clade</taxon>
        <taxon>Arundinoideae</taxon>
        <taxon>Arundineae</taxon>
        <taxon>Arundo</taxon>
    </lineage>
</organism>
<proteinExistence type="predicted"/>
<dbReference type="AlphaFoldDB" id="A0A0A9BMF6"/>
<reference evidence="1" key="1">
    <citation type="submission" date="2014-09" db="EMBL/GenBank/DDBJ databases">
        <authorList>
            <person name="Magalhaes I.L.F."/>
            <person name="Oliveira U."/>
            <person name="Santos F.R."/>
            <person name="Vidigal T.H.D.A."/>
            <person name="Brescovit A.D."/>
            <person name="Santos A.J."/>
        </authorList>
    </citation>
    <scope>NUCLEOTIDE SEQUENCE</scope>
    <source>
        <tissue evidence="1">Shoot tissue taken approximately 20 cm above the soil surface</tissue>
    </source>
</reference>
<protein>
    <submittedName>
        <fullName evidence="1">Uncharacterized protein</fullName>
    </submittedName>
</protein>
<accession>A0A0A9BMF6</accession>
<reference evidence="1" key="2">
    <citation type="journal article" date="2015" name="Data Brief">
        <title>Shoot transcriptome of the giant reed, Arundo donax.</title>
        <authorList>
            <person name="Barrero R.A."/>
            <person name="Guerrero F.D."/>
            <person name="Moolhuijzen P."/>
            <person name="Goolsby J.A."/>
            <person name="Tidwell J."/>
            <person name="Bellgard S.E."/>
            <person name="Bellgard M.I."/>
        </authorList>
    </citation>
    <scope>NUCLEOTIDE SEQUENCE</scope>
    <source>
        <tissue evidence="1">Shoot tissue taken approximately 20 cm above the soil surface</tissue>
    </source>
</reference>
<dbReference type="EMBL" id="GBRH01233349">
    <property type="protein sequence ID" value="JAD64546.1"/>
    <property type="molecule type" value="Transcribed_RNA"/>
</dbReference>
<name>A0A0A9BMF6_ARUDO</name>
<sequence length="37" mass="4204">MRYGVRMLSLPLTFSLSLLVSLLIHMIREKNLSSVQG</sequence>
<evidence type="ECO:0000313" key="1">
    <source>
        <dbReference type="EMBL" id="JAD64546.1"/>
    </source>
</evidence>